<keyword evidence="1" id="KW-0472">Membrane</keyword>
<dbReference type="EMBL" id="CP002339">
    <property type="protein sequence ID" value="AEF02916.1"/>
    <property type="molecule type" value="Genomic_DNA"/>
</dbReference>
<keyword evidence="1" id="KW-1133">Transmembrane helix</keyword>
<dbReference type="RefSeq" id="WP_013783856.1">
    <property type="nucleotide sequence ID" value="NC_015554.1"/>
</dbReference>
<name>F5Z773_ALTNA</name>
<dbReference type="Proteomes" id="UP000000683">
    <property type="component" value="Chromosome"/>
</dbReference>
<dbReference type="AlphaFoldDB" id="F5Z773"/>
<keyword evidence="1" id="KW-0812">Transmembrane</keyword>
<feature type="transmembrane region" description="Helical" evidence="1">
    <location>
        <begin position="6"/>
        <end position="30"/>
    </location>
</feature>
<dbReference type="HOGENOM" id="CLU_2353685_0_0_6"/>
<organism evidence="2 3">
    <name type="scientific">Alteromonas naphthalenivorans</name>
    <dbReference type="NCBI Taxonomy" id="715451"/>
    <lineage>
        <taxon>Bacteria</taxon>
        <taxon>Pseudomonadati</taxon>
        <taxon>Pseudomonadota</taxon>
        <taxon>Gammaproteobacteria</taxon>
        <taxon>Alteromonadales</taxon>
        <taxon>Alteromonadaceae</taxon>
        <taxon>Alteromonas/Salinimonas group</taxon>
        <taxon>Alteromonas</taxon>
    </lineage>
</organism>
<accession>F5Z773</accession>
<dbReference type="Pfam" id="PF11804">
    <property type="entry name" value="DUF3325"/>
    <property type="match status" value="1"/>
</dbReference>
<evidence type="ECO:0000313" key="3">
    <source>
        <dbReference type="Proteomes" id="UP000000683"/>
    </source>
</evidence>
<feature type="transmembrane region" description="Helical" evidence="1">
    <location>
        <begin position="50"/>
        <end position="70"/>
    </location>
</feature>
<gene>
    <name evidence="2" type="ordered locus">ambt_06915</name>
</gene>
<dbReference type="KEGG" id="alt:ambt_06915"/>
<evidence type="ECO:0008006" key="4">
    <source>
        <dbReference type="Google" id="ProtNLM"/>
    </source>
</evidence>
<evidence type="ECO:0000256" key="1">
    <source>
        <dbReference type="SAM" id="Phobius"/>
    </source>
</evidence>
<proteinExistence type="predicted"/>
<sequence length="96" mass="10542">MLTVTILVVLGIGLLALASNKHFKLVGWLYENKKRHTRKVDGKKFIQNGLRISGWLLVVGSLIVAVNATPSLAISLVWWFSLISGAIFLVALSINK</sequence>
<reference evidence="2 3" key="1">
    <citation type="journal article" date="2011" name="J. Bacteriol.">
        <title>Complete genome sequence of the polycyclic aromatic hydrocarbon-degrading bacterium Alteromonas sp. strain SN2.</title>
        <authorList>
            <person name="Jin H.M."/>
            <person name="Jeong H."/>
            <person name="Moon E.J."/>
            <person name="Math R.K."/>
            <person name="Lee K."/>
            <person name="Kim H.J."/>
            <person name="Jeon C.O."/>
            <person name="Oh T.K."/>
            <person name="Kim J.F."/>
        </authorList>
    </citation>
    <scope>NUCLEOTIDE SEQUENCE [LARGE SCALE GENOMIC DNA]</scope>
    <source>
        <strain evidence="3">JCM 17741 / KACC 18427 / KCTC 11700BP / SN2</strain>
    </source>
</reference>
<feature type="transmembrane region" description="Helical" evidence="1">
    <location>
        <begin position="76"/>
        <end position="94"/>
    </location>
</feature>
<evidence type="ECO:0000313" key="2">
    <source>
        <dbReference type="EMBL" id="AEF02916.1"/>
    </source>
</evidence>
<protein>
    <recommendedName>
        <fullName evidence="4">DUF3325 domain-containing protein</fullName>
    </recommendedName>
</protein>
<keyword evidence="3" id="KW-1185">Reference proteome</keyword>
<dbReference type="InterPro" id="IPR021762">
    <property type="entry name" value="DUF3325"/>
</dbReference>